<name>A0A7V0NEX9_DESA2</name>
<dbReference type="GO" id="GO:0019239">
    <property type="term" value="F:deaminase activity"/>
    <property type="evidence" value="ECO:0007669"/>
    <property type="project" value="UniProtKB-ARBA"/>
</dbReference>
<evidence type="ECO:0000259" key="4">
    <source>
        <dbReference type="Pfam" id="PF01979"/>
    </source>
</evidence>
<reference evidence="5" key="1">
    <citation type="journal article" date="2020" name="mSystems">
        <title>Genome- and Community-Level Interaction Insights into Carbon Utilization and Element Cycling Functions of Hydrothermarchaeota in Hydrothermal Sediment.</title>
        <authorList>
            <person name="Zhou Z."/>
            <person name="Liu Y."/>
            <person name="Xu W."/>
            <person name="Pan J."/>
            <person name="Luo Z.H."/>
            <person name="Li M."/>
        </authorList>
    </citation>
    <scope>NUCLEOTIDE SEQUENCE [LARGE SCALE GENOMIC DNA]</scope>
    <source>
        <strain evidence="5">HyVt-113</strain>
    </source>
</reference>
<dbReference type="PANTHER" id="PTHR43794:SF11">
    <property type="entry name" value="AMIDOHYDROLASE-RELATED DOMAIN-CONTAINING PROTEIN"/>
    <property type="match status" value="1"/>
</dbReference>
<sequence>MNLLIYNAIVVTLDEKDNLLNPGYIFINENRISEVGKGTPPSKFFDQSERVINAQHKLVMPGLINAHTHAAMSLFRGLADDLSLENWLKNFIFPAEKQFVNRDFVYWGTLLAGWEMIKTGTTCIADGYFFEDMAIEACKVLGLRGIFAQGILDYPTPDVLDPAETFNNAENFLKKWQGSDLIIPALFAHSPYTCSKKTLKRAKKLTEEYKTFLFIHTAETRWEVEEIKRHYGITPIIYLHRLGILNKRTILIHVNWISEEEFSILADTGVAVVHCPESNLKLAAGLCPVSKLLSKGIPVILGTDSAASNNNLNLFQEMDTMAKVHKGFFLNPSIMPTRTVIKMATNIPAKVFDLNIGQIKKSALADIVIINLKHPSLFPFYDPHSLIVYTPKEAET</sequence>
<accession>A0A7V0NEX9</accession>
<dbReference type="EMBL" id="DQWQ01000118">
    <property type="protein sequence ID" value="HDD35702.1"/>
    <property type="molecule type" value="Genomic_DNA"/>
</dbReference>
<feature type="non-terminal residue" evidence="5">
    <location>
        <position position="396"/>
    </location>
</feature>
<comment type="caution">
    <text evidence="5">The sequence shown here is derived from an EMBL/GenBank/DDBJ whole genome shotgun (WGS) entry which is preliminary data.</text>
</comment>
<dbReference type="FunFam" id="3.20.20.140:FF:000014">
    <property type="entry name" value="5-methylthioadenosine/S-adenosylhomocysteine deaminase"/>
    <property type="match status" value="1"/>
</dbReference>
<evidence type="ECO:0000256" key="2">
    <source>
        <dbReference type="ARBA" id="ARBA00022801"/>
    </source>
</evidence>
<dbReference type="InterPro" id="IPR050287">
    <property type="entry name" value="MTA/SAH_deaminase"/>
</dbReference>
<dbReference type="AlphaFoldDB" id="A0A7V0NEX9"/>
<dbReference type="SUPFAM" id="SSF51556">
    <property type="entry name" value="Metallo-dependent hydrolases"/>
    <property type="match status" value="1"/>
</dbReference>
<evidence type="ECO:0000256" key="1">
    <source>
        <dbReference type="ARBA" id="ARBA00022723"/>
    </source>
</evidence>
<evidence type="ECO:0000256" key="3">
    <source>
        <dbReference type="ARBA" id="ARBA00022833"/>
    </source>
</evidence>
<dbReference type="InterPro" id="IPR011059">
    <property type="entry name" value="Metal-dep_hydrolase_composite"/>
</dbReference>
<dbReference type="GO" id="GO:0016814">
    <property type="term" value="F:hydrolase activity, acting on carbon-nitrogen (but not peptide) bonds, in cyclic amidines"/>
    <property type="evidence" value="ECO:0007669"/>
    <property type="project" value="UniProtKB-ARBA"/>
</dbReference>
<keyword evidence="1" id="KW-0479">Metal-binding</keyword>
<organism evidence="5">
    <name type="scientific">Desulfofervidus auxilii</name>
    <dbReference type="NCBI Taxonomy" id="1621989"/>
    <lineage>
        <taxon>Bacteria</taxon>
        <taxon>Pseudomonadati</taxon>
        <taxon>Thermodesulfobacteriota</taxon>
        <taxon>Candidatus Desulfofervidia</taxon>
        <taxon>Candidatus Desulfofervidales</taxon>
        <taxon>Candidatus Desulfofervidaceae</taxon>
        <taxon>Candidatus Desulfofervidus</taxon>
    </lineage>
</organism>
<dbReference type="CDD" id="cd01298">
    <property type="entry name" value="ATZ_TRZ_like"/>
    <property type="match status" value="1"/>
</dbReference>
<dbReference type="InterPro" id="IPR006680">
    <property type="entry name" value="Amidohydro-rel"/>
</dbReference>
<feature type="domain" description="Amidohydrolase-related" evidence="4">
    <location>
        <begin position="58"/>
        <end position="375"/>
    </location>
</feature>
<protein>
    <submittedName>
        <fullName evidence="5">Amidohydrolase</fullName>
    </submittedName>
</protein>
<dbReference type="PANTHER" id="PTHR43794">
    <property type="entry name" value="AMINOHYDROLASE SSNA-RELATED"/>
    <property type="match status" value="1"/>
</dbReference>
<gene>
    <name evidence="5" type="ORF">ENF30_02760</name>
</gene>
<dbReference type="Gene3D" id="3.20.20.140">
    <property type="entry name" value="Metal-dependent hydrolases"/>
    <property type="match status" value="1"/>
</dbReference>
<keyword evidence="2" id="KW-0378">Hydrolase</keyword>
<evidence type="ECO:0000313" key="5">
    <source>
        <dbReference type="EMBL" id="HDD35702.1"/>
    </source>
</evidence>
<dbReference type="Gene3D" id="2.30.40.10">
    <property type="entry name" value="Urease, subunit C, domain 1"/>
    <property type="match status" value="1"/>
</dbReference>
<proteinExistence type="predicted"/>
<dbReference type="Proteomes" id="UP000885706">
    <property type="component" value="Unassembled WGS sequence"/>
</dbReference>
<keyword evidence="3" id="KW-0862">Zinc</keyword>
<dbReference type="GO" id="GO:0046872">
    <property type="term" value="F:metal ion binding"/>
    <property type="evidence" value="ECO:0007669"/>
    <property type="project" value="UniProtKB-KW"/>
</dbReference>
<dbReference type="InterPro" id="IPR032466">
    <property type="entry name" value="Metal_Hydrolase"/>
</dbReference>
<dbReference type="SUPFAM" id="SSF51338">
    <property type="entry name" value="Composite domain of metallo-dependent hydrolases"/>
    <property type="match status" value="1"/>
</dbReference>
<dbReference type="Pfam" id="PF01979">
    <property type="entry name" value="Amidohydro_1"/>
    <property type="match status" value="1"/>
</dbReference>